<feature type="region of interest" description="Disordered" evidence="1">
    <location>
        <begin position="1"/>
        <end position="27"/>
    </location>
</feature>
<accession>A0AAD3CQ67</accession>
<feature type="region of interest" description="Disordered" evidence="1">
    <location>
        <begin position="758"/>
        <end position="1057"/>
    </location>
</feature>
<dbReference type="Proteomes" id="UP001054902">
    <property type="component" value="Unassembled WGS sequence"/>
</dbReference>
<name>A0AAD3CQ67_9STRA</name>
<feature type="region of interest" description="Disordered" evidence="1">
    <location>
        <begin position="423"/>
        <end position="468"/>
    </location>
</feature>
<feature type="compositionally biased region" description="Polar residues" evidence="1">
    <location>
        <begin position="1"/>
        <end position="16"/>
    </location>
</feature>
<feature type="compositionally biased region" description="Polar residues" evidence="1">
    <location>
        <begin position="844"/>
        <end position="855"/>
    </location>
</feature>
<protein>
    <recommendedName>
        <fullName evidence="2">TPX2 central domain-containing protein</fullName>
    </recommendedName>
</protein>
<feature type="compositionally biased region" description="Polar residues" evidence="1">
    <location>
        <begin position="369"/>
        <end position="378"/>
    </location>
</feature>
<feature type="compositionally biased region" description="Basic and acidic residues" evidence="1">
    <location>
        <begin position="500"/>
        <end position="510"/>
    </location>
</feature>
<dbReference type="GO" id="GO:0060236">
    <property type="term" value="P:regulation of mitotic spindle organization"/>
    <property type="evidence" value="ECO:0007669"/>
    <property type="project" value="InterPro"/>
</dbReference>
<feature type="compositionally biased region" description="Basic and acidic residues" evidence="1">
    <location>
        <begin position="344"/>
        <end position="358"/>
    </location>
</feature>
<dbReference type="GO" id="GO:0005874">
    <property type="term" value="C:microtubule"/>
    <property type="evidence" value="ECO:0007669"/>
    <property type="project" value="InterPro"/>
</dbReference>
<keyword evidence="4" id="KW-1185">Reference proteome</keyword>
<evidence type="ECO:0000313" key="3">
    <source>
        <dbReference type="EMBL" id="GFH49101.1"/>
    </source>
</evidence>
<feature type="compositionally biased region" description="Polar residues" evidence="1">
    <location>
        <begin position="291"/>
        <end position="301"/>
    </location>
</feature>
<comment type="caution">
    <text evidence="3">The sequence shown here is derived from an EMBL/GenBank/DDBJ whole genome shotgun (WGS) entry which is preliminary data.</text>
</comment>
<dbReference type="InterPro" id="IPR009675">
    <property type="entry name" value="TPX2_fam"/>
</dbReference>
<dbReference type="PANTHER" id="PTHR14326">
    <property type="entry name" value="TARGETING PROTEIN FOR XKLP2"/>
    <property type="match status" value="1"/>
</dbReference>
<reference evidence="3 4" key="1">
    <citation type="journal article" date="2021" name="Sci. Rep.">
        <title>The genome of the diatom Chaetoceros tenuissimus carries an ancient integrated fragment of an extant virus.</title>
        <authorList>
            <person name="Hongo Y."/>
            <person name="Kimura K."/>
            <person name="Takaki Y."/>
            <person name="Yoshida Y."/>
            <person name="Baba S."/>
            <person name="Kobayashi G."/>
            <person name="Nagasaki K."/>
            <person name="Hano T."/>
            <person name="Tomaru Y."/>
        </authorList>
    </citation>
    <scope>NUCLEOTIDE SEQUENCE [LARGE SCALE GENOMIC DNA]</scope>
    <source>
        <strain evidence="3 4">NIES-3715</strain>
    </source>
</reference>
<feature type="region of interest" description="Disordered" evidence="1">
    <location>
        <begin position="207"/>
        <end position="390"/>
    </location>
</feature>
<evidence type="ECO:0000256" key="1">
    <source>
        <dbReference type="SAM" id="MobiDB-lite"/>
    </source>
</evidence>
<feature type="region of interest" description="Disordered" evidence="1">
    <location>
        <begin position="1129"/>
        <end position="1248"/>
    </location>
</feature>
<proteinExistence type="predicted"/>
<feature type="compositionally biased region" description="Basic and acidic residues" evidence="1">
    <location>
        <begin position="566"/>
        <end position="576"/>
    </location>
</feature>
<organism evidence="3 4">
    <name type="scientific">Chaetoceros tenuissimus</name>
    <dbReference type="NCBI Taxonomy" id="426638"/>
    <lineage>
        <taxon>Eukaryota</taxon>
        <taxon>Sar</taxon>
        <taxon>Stramenopiles</taxon>
        <taxon>Ochrophyta</taxon>
        <taxon>Bacillariophyta</taxon>
        <taxon>Coscinodiscophyceae</taxon>
        <taxon>Chaetocerotophycidae</taxon>
        <taxon>Chaetocerotales</taxon>
        <taxon>Chaetocerotaceae</taxon>
        <taxon>Chaetoceros</taxon>
    </lineage>
</organism>
<feature type="compositionally biased region" description="Polar residues" evidence="1">
    <location>
        <begin position="511"/>
        <end position="521"/>
    </location>
</feature>
<evidence type="ECO:0000259" key="2">
    <source>
        <dbReference type="Pfam" id="PF12214"/>
    </source>
</evidence>
<feature type="compositionally biased region" description="Basic and acidic residues" evidence="1">
    <location>
        <begin position="769"/>
        <end position="782"/>
    </location>
</feature>
<dbReference type="PANTHER" id="PTHR14326:SF44">
    <property type="entry name" value="TARGETING PROTEIN FOR XKLP2"/>
    <property type="match status" value="1"/>
</dbReference>
<feature type="compositionally biased region" description="Polar residues" evidence="1">
    <location>
        <begin position="949"/>
        <end position="964"/>
    </location>
</feature>
<evidence type="ECO:0000313" key="4">
    <source>
        <dbReference type="Proteomes" id="UP001054902"/>
    </source>
</evidence>
<feature type="compositionally biased region" description="Basic and acidic residues" evidence="1">
    <location>
        <begin position="255"/>
        <end position="264"/>
    </location>
</feature>
<feature type="compositionally biased region" description="Basic residues" evidence="1">
    <location>
        <begin position="430"/>
        <end position="443"/>
    </location>
</feature>
<feature type="compositionally biased region" description="Basic and acidic residues" evidence="1">
    <location>
        <begin position="653"/>
        <end position="666"/>
    </location>
</feature>
<feature type="region of interest" description="Disordered" evidence="1">
    <location>
        <begin position="488"/>
        <end position="576"/>
    </location>
</feature>
<dbReference type="InterPro" id="IPR027330">
    <property type="entry name" value="TPX2_central_dom"/>
</dbReference>
<dbReference type="Pfam" id="PF12214">
    <property type="entry name" value="TPX2_importin"/>
    <property type="match status" value="1"/>
</dbReference>
<feature type="compositionally biased region" description="Basic and acidic residues" evidence="1">
    <location>
        <begin position="830"/>
        <end position="843"/>
    </location>
</feature>
<feature type="region of interest" description="Disordered" evidence="1">
    <location>
        <begin position="647"/>
        <end position="674"/>
    </location>
</feature>
<feature type="compositionally biased region" description="Basic and acidic residues" evidence="1">
    <location>
        <begin position="708"/>
        <end position="723"/>
    </location>
</feature>
<feature type="compositionally biased region" description="Basic and acidic residues" evidence="1">
    <location>
        <begin position="1238"/>
        <end position="1248"/>
    </location>
</feature>
<sequence length="1301" mass="146233">MQSISKTHFRSTSFELEQTENKSDGEFDDVSSNLKNIFAEADATLEKAVSSSSDDLEQEVEAISDLLASKLELKAQDKIFYVETADTSIDMDFSMDLTITGTIDEVTTTPQVNKSRISLFSPMSETEGPFDATKLEGECRMNPAFLYKTTPEAMAQALDDHPNNCPDHQDDCKCHLMPTFPVFKLDTTLEDCEENEADVGQGQEVYLSPRKDSADSEDLVLNDGDFVEMPQVKKSPTKESKESGCSSLDEILNDDGNHSKKNENQDDFDSAESFASAHDESLDEDDFLPNQEGTPVQQTSSHDTDLSFDSASDSLNDSEDELDEFLPNVETTMPAAVSMEDQEQDVKIEKDKPQDASPKRRFFSRSKKNSVTDLSEGSTKAKKFPLSPTRLKSIKRTRQYSSIDSNKIDVPLKIEWSTRKELPGKNKVKEKSKRHAKSKRKLTVPKTPNLLTKEKKGQRRYSSIGKSRGDDEVEMISLLGNGIKTRKKRTLTVPKAPRLLSKEKMGEKRYSTTGISAQDMSSADKGVDAVSKKSNKKRGITHALSPKLTMSKKYGQKRYSTSGPKIQKEVEEPKKVDWSKRKITVPKTPMLSFAKSKKRVVEIETDVEVKKSQSFKARPVPDFFYYAKKPSNKKKITIPKPFNLFTEARIPSPRKERSPKENKDTENGASSFVFRAKPAPDFSKSFVAHSENKSKEKRRLTVPKPFHLRTDERANFGPTKDHTSPSGYRLHGETTPTSQDEKAIFTFKARPVPDFSKANIGTRQVKARKLTEPRPFHLETSQRAHSPRHTKENGEGAQVGKPQDFTFKARPVPDFSKPSATSKKPISVRKLTEPKPFHFETSQRIHSPKTPTSQDGKPKVFTFKAKPAPDFSKSSTQPKSSSPRKLTKPQPFQFQTDQRALVKTPTSQDIKEEVAPFKARPVPDFGQSPISGNKPKPNLVKLTEPKPFQFQTDQRALVKTPTSQDIKEEVAPFKARPVPDFGQSPISGNKPKPNLVKLTEPKPFQFQTDQRALVKTPTSQDIKEEVAPFKARPVPDFGQSPISGNKPKPNLVKLTEPKPFHFATDERATMKSPMNQETTHEEAFVFKAKPAPNFSARNPNSHRKNLVSPRALTVPVPFNLCVEDRLAERKASRVVEEPVETPSPEKRKLTVPQPFRFLTEERANIVSPRNLAPMPEPSSPSRESNVTVPRTFRLRTTERANGKDTSPANASMEIKQEKRKSPPSKRSVTIPKPFQLSESKRESAEVMDEGKEDYVFRARSVPSYDSIVDISPKSKRALTSPKPFRLSFEQKMKSFEEAKAE</sequence>
<dbReference type="GO" id="GO:0005819">
    <property type="term" value="C:spindle"/>
    <property type="evidence" value="ECO:0007669"/>
    <property type="project" value="InterPro"/>
</dbReference>
<feature type="domain" description="TPX2 central" evidence="2">
    <location>
        <begin position="769"/>
        <end position="869"/>
    </location>
</feature>
<feature type="compositionally biased region" description="Polar residues" evidence="1">
    <location>
        <begin position="1005"/>
        <end position="1020"/>
    </location>
</feature>
<feature type="compositionally biased region" description="Polar residues" evidence="1">
    <location>
        <begin position="890"/>
        <end position="908"/>
    </location>
</feature>
<gene>
    <name evidence="3" type="ORF">CTEN210_05577</name>
</gene>
<feature type="compositionally biased region" description="Low complexity" evidence="1">
    <location>
        <begin position="872"/>
        <end position="883"/>
    </location>
</feature>
<feature type="region of interest" description="Disordered" evidence="1">
    <location>
        <begin position="686"/>
        <end position="741"/>
    </location>
</feature>
<dbReference type="EMBL" id="BLLK01000032">
    <property type="protein sequence ID" value="GFH49101.1"/>
    <property type="molecule type" value="Genomic_DNA"/>
</dbReference>
<feature type="compositionally biased region" description="Basic residues" evidence="1">
    <location>
        <begin position="359"/>
        <end position="368"/>
    </location>
</feature>